<proteinExistence type="predicted"/>
<organism evidence="3 4">
    <name type="scientific">Holospora curviuscula</name>
    <dbReference type="NCBI Taxonomy" id="1082868"/>
    <lineage>
        <taxon>Bacteria</taxon>
        <taxon>Pseudomonadati</taxon>
        <taxon>Pseudomonadota</taxon>
        <taxon>Alphaproteobacteria</taxon>
        <taxon>Holosporales</taxon>
        <taxon>Holosporaceae</taxon>
        <taxon>Holospora</taxon>
    </lineage>
</organism>
<protein>
    <submittedName>
        <fullName evidence="3">Plipastatin synthase subunit C</fullName>
    </submittedName>
</protein>
<dbReference type="PROSITE" id="PS00455">
    <property type="entry name" value="AMP_BINDING"/>
    <property type="match status" value="1"/>
</dbReference>
<name>A0A2S5R812_9PROT</name>
<feature type="domain" description="Carrier" evidence="2">
    <location>
        <begin position="448"/>
        <end position="523"/>
    </location>
</feature>
<dbReference type="InterPro" id="IPR000873">
    <property type="entry name" value="AMP-dep_synth/lig_dom"/>
</dbReference>
<dbReference type="EMBL" id="PHHC01000100">
    <property type="protein sequence ID" value="PPE03458.1"/>
    <property type="molecule type" value="Genomic_DNA"/>
</dbReference>
<dbReference type="AlphaFoldDB" id="A0A2S5R812"/>
<dbReference type="GO" id="GO:0005737">
    <property type="term" value="C:cytoplasm"/>
    <property type="evidence" value="ECO:0007669"/>
    <property type="project" value="TreeGrafter"/>
</dbReference>
<dbReference type="GO" id="GO:0044550">
    <property type="term" value="P:secondary metabolite biosynthetic process"/>
    <property type="evidence" value="ECO:0007669"/>
    <property type="project" value="TreeGrafter"/>
</dbReference>
<dbReference type="InterPro" id="IPR045851">
    <property type="entry name" value="AMP-bd_C_sf"/>
</dbReference>
<dbReference type="InterPro" id="IPR036736">
    <property type="entry name" value="ACP-like_sf"/>
</dbReference>
<gene>
    <name evidence="3" type="ORF">HCUR_01089</name>
</gene>
<dbReference type="PANTHER" id="PTHR45527:SF1">
    <property type="entry name" value="FATTY ACID SYNTHASE"/>
    <property type="match status" value="1"/>
</dbReference>
<dbReference type="InterPro" id="IPR020845">
    <property type="entry name" value="AMP-binding_CS"/>
</dbReference>
<dbReference type="Pfam" id="PF00550">
    <property type="entry name" value="PP-binding"/>
    <property type="match status" value="1"/>
</dbReference>
<reference evidence="3 4" key="1">
    <citation type="submission" date="2017-11" db="EMBL/GenBank/DDBJ databases">
        <title>Comparative genomic analysis of Holospora spp., intranuclear symbionts of paramecia.</title>
        <authorList>
            <person name="Garushyants S.K."/>
            <person name="Beliavskaya A."/>
            <person name="Malko D.B."/>
            <person name="Logacheva M.D."/>
            <person name="Rautian M.S."/>
            <person name="Gelfand M.S."/>
        </authorList>
    </citation>
    <scope>NUCLEOTIDE SEQUENCE [LARGE SCALE GENOMIC DNA]</scope>
    <source>
        <strain evidence="4">02AZ16</strain>
    </source>
</reference>
<dbReference type="Gene3D" id="3.40.50.12780">
    <property type="entry name" value="N-terminal domain of ligase-like"/>
    <property type="match status" value="1"/>
</dbReference>
<evidence type="ECO:0000256" key="1">
    <source>
        <dbReference type="SAM" id="Phobius"/>
    </source>
</evidence>
<evidence type="ECO:0000313" key="3">
    <source>
        <dbReference type="EMBL" id="PPE03458.1"/>
    </source>
</evidence>
<dbReference type="InterPro" id="IPR009081">
    <property type="entry name" value="PP-bd_ACP"/>
</dbReference>
<dbReference type="GO" id="GO:0031177">
    <property type="term" value="F:phosphopantetheine binding"/>
    <property type="evidence" value="ECO:0007669"/>
    <property type="project" value="TreeGrafter"/>
</dbReference>
<dbReference type="Proteomes" id="UP000239425">
    <property type="component" value="Unassembled WGS sequence"/>
</dbReference>
<keyword evidence="1" id="KW-0472">Membrane</keyword>
<evidence type="ECO:0000313" key="4">
    <source>
        <dbReference type="Proteomes" id="UP000239425"/>
    </source>
</evidence>
<dbReference type="OrthoDB" id="9778690at2"/>
<dbReference type="Gene3D" id="1.10.1200.10">
    <property type="entry name" value="ACP-like"/>
    <property type="match status" value="1"/>
</dbReference>
<dbReference type="SUPFAM" id="SSF47336">
    <property type="entry name" value="ACP-like"/>
    <property type="match status" value="1"/>
</dbReference>
<evidence type="ECO:0000259" key="2">
    <source>
        <dbReference type="PROSITE" id="PS50075"/>
    </source>
</evidence>
<feature type="transmembrane region" description="Helical" evidence="1">
    <location>
        <begin position="65"/>
        <end position="86"/>
    </location>
</feature>
<dbReference type="PROSITE" id="PS50075">
    <property type="entry name" value="CARRIER"/>
    <property type="match status" value="1"/>
</dbReference>
<dbReference type="Pfam" id="PF00501">
    <property type="entry name" value="AMP-binding"/>
    <property type="match status" value="1"/>
</dbReference>
<keyword evidence="1" id="KW-0812">Transmembrane</keyword>
<dbReference type="PANTHER" id="PTHR45527">
    <property type="entry name" value="NONRIBOSOMAL PEPTIDE SYNTHETASE"/>
    <property type="match status" value="1"/>
</dbReference>
<accession>A0A2S5R812</accession>
<dbReference type="RefSeq" id="WP_104207057.1">
    <property type="nucleotide sequence ID" value="NZ_PHHC01000100.1"/>
</dbReference>
<dbReference type="SUPFAM" id="SSF56801">
    <property type="entry name" value="Acetyl-CoA synthetase-like"/>
    <property type="match status" value="1"/>
</dbReference>
<comment type="caution">
    <text evidence="3">The sequence shown here is derived from an EMBL/GenBank/DDBJ whole genome shotgun (WGS) entry which is preliminary data.</text>
</comment>
<dbReference type="Gene3D" id="3.30.300.30">
    <property type="match status" value="1"/>
</dbReference>
<keyword evidence="4" id="KW-1185">Reference proteome</keyword>
<dbReference type="GO" id="GO:0043041">
    <property type="term" value="P:amino acid activation for nonribosomal peptide biosynthetic process"/>
    <property type="evidence" value="ECO:0007669"/>
    <property type="project" value="TreeGrafter"/>
</dbReference>
<keyword evidence="1" id="KW-1133">Transmembrane helix</keyword>
<dbReference type="InterPro" id="IPR042099">
    <property type="entry name" value="ANL_N_sf"/>
</dbReference>
<sequence length="527" mass="59522">MTADFLVKNASVFGLSIALISKDTHFTYTKLHEEVCKRANELKSVFDSQEEYTGKIAIIRRKTKLLTIIDMIAVMQMGYAFLYVPVDYPEERFLKIVSVVKPQLIITDQDLVVQKDHARYTNDLAYLIYTSGSTGAPKAVMITDKNLEHFIYNLQKIIPTSPSTIMLQYSNLTFDASIWEIFATLMFGGTLVISENQILDTAALTHFINLHKINRALLTPIIANGILKNDTTLQDLIIGGDAFKTSFLEDWTVKYNLWNAYGPTEGTVCVLLHKFQSKSEAIVLGTPLYRDALKLDTESNELVIYGEQVAYGHINQKGVTLYHGVFNTGDLVQKHNNSYIFKGRKDHQIKVRGGYRVSIEEIKNTIESIEGVQSAFVCAQHQKTSYPELYCFYEGTINQDLLRNKINDIIPEYMVPTFIIAIDIWPLNKSGKIDKDHLISTYSTKLSKQNCISEERIIAIWSAILGSNNIAPEDNFFSIGGGSFTALQVIEAYLKEFGIIFELADFFITPVLKDQLEIISNTKEGQC</sequence>